<sequence>MSCAPPGKTPEAPEPATGPVPRASDGALRTRASKAEPSEPSFAMVDPEGFRSNV</sequence>
<evidence type="ECO:0000256" key="1">
    <source>
        <dbReference type="SAM" id="MobiDB-lite"/>
    </source>
</evidence>
<evidence type="ECO:0000313" key="2">
    <source>
        <dbReference type="EMBL" id="KZX20965.1"/>
    </source>
</evidence>
<gene>
    <name evidence="2" type="ORF">ACH61_01914</name>
</gene>
<organism evidence="2 3">
    <name type="scientific">Rathayibacter tanaceti</name>
    <dbReference type="NCBI Taxonomy" id="1671680"/>
    <lineage>
        <taxon>Bacteria</taxon>
        <taxon>Bacillati</taxon>
        <taxon>Actinomycetota</taxon>
        <taxon>Actinomycetes</taxon>
        <taxon>Micrococcales</taxon>
        <taxon>Microbacteriaceae</taxon>
        <taxon>Rathayibacter</taxon>
    </lineage>
</organism>
<evidence type="ECO:0000313" key="3">
    <source>
        <dbReference type="Proteomes" id="UP000076717"/>
    </source>
</evidence>
<comment type="caution">
    <text evidence="2">The sequence shown here is derived from an EMBL/GenBank/DDBJ whole genome shotgun (WGS) entry which is preliminary data.</text>
</comment>
<dbReference type="EMBL" id="LIIN01000061">
    <property type="protein sequence ID" value="KZX20965.1"/>
    <property type="molecule type" value="Genomic_DNA"/>
</dbReference>
<reference evidence="2 3" key="1">
    <citation type="submission" date="2015-08" db="EMBL/GenBank/DDBJ databases">
        <title>Draft Genome Sequence of Rathayibacter sp. Strain VKM Ac-2596 Isolated from Leaf Gall Induced by Plant-Parasitic Nematodes.</title>
        <authorList>
            <person name="Vasilenko O.V."/>
            <person name="Starodumova I.P."/>
            <person name="Tarlachkov S.V."/>
            <person name="Dorofeeva L.V."/>
            <person name="Evtushenko L.I."/>
        </authorList>
    </citation>
    <scope>NUCLEOTIDE SEQUENCE [LARGE SCALE GENOMIC DNA]</scope>
    <source>
        <strain evidence="2 3">VKM Ac-2596</strain>
    </source>
</reference>
<feature type="region of interest" description="Disordered" evidence="1">
    <location>
        <begin position="1"/>
        <end position="54"/>
    </location>
</feature>
<dbReference type="AlphaFoldDB" id="A0A166HPS5"/>
<proteinExistence type="predicted"/>
<name>A0A166HPS5_9MICO</name>
<keyword evidence="3" id="KW-1185">Reference proteome</keyword>
<protein>
    <submittedName>
        <fullName evidence="2">Uncharacterized protein</fullName>
    </submittedName>
</protein>
<dbReference type="Proteomes" id="UP000076717">
    <property type="component" value="Unassembled WGS sequence"/>
</dbReference>
<accession>A0A166HPS5</accession>